<dbReference type="InterPro" id="IPR012337">
    <property type="entry name" value="RNaseH-like_sf"/>
</dbReference>
<dbReference type="Proteomes" id="UP001218208">
    <property type="component" value="Unassembled WGS sequence"/>
</dbReference>
<comment type="caution">
    <text evidence="1">The sequence shown here is derived from an EMBL/GenBank/DDBJ whole genome shotgun (WGS) entry which is preliminary data.</text>
</comment>
<accession>A0AAI9C5I0</accession>
<sequence>MVWNVHETLQTEQVAQALEMTLKGRKTQQKLIHHSDRGIQYCSDYYQKIHARQR</sequence>
<organism evidence="1 2">
    <name type="scientific">Stenotrophomonas maltophilia</name>
    <name type="common">Pseudomonas maltophilia</name>
    <name type="synonym">Xanthomonas maltophilia</name>
    <dbReference type="NCBI Taxonomy" id="40324"/>
    <lineage>
        <taxon>Bacteria</taxon>
        <taxon>Pseudomonadati</taxon>
        <taxon>Pseudomonadota</taxon>
        <taxon>Gammaproteobacteria</taxon>
        <taxon>Lysobacterales</taxon>
        <taxon>Lysobacteraceae</taxon>
        <taxon>Stenotrophomonas</taxon>
        <taxon>Stenotrophomonas maltophilia group</taxon>
    </lineage>
</organism>
<dbReference type="EMBL" id="ABLOJW010000030">
    <property type="protein sequence ID" value="EKT4094506.1"/>
    <property type="molecule type" value="Genomic_DNA"/>
</dbReference>
<evidence type="ECO:0008006" key="3">
    <source>
        <dbReference type="Google" id="ProtNLM"/>
    </source>
</evidence>
<dbReference type="InterPro" id="IPR050900">
    <property type="entry name" value="Transposase_IS3/IS150/IS904"/>
</dbReference>
<evidence type="ECO:0000313" key="1">
    <source>
        <dbReference type="EMBL" id="EKT4094506.1"/>
    </source>
</evidence>
<evidence type="ECO:0000313" key="2">
    <source>
        <dbReference type="Proteomes" id="UP001218208"/>
    </source>
</evidence>
<dbReference type="SUPFAM" id="SSF53098">
    <property type="entry name" value="Ribonuclease H-like"/>
    <property type="match status" value="1"/>
</dbReference>
<dbReference type="PANTHER" id="PTHR46889:SF5">
    <property type="entry name" value="INTEGRASE PROTEIN"/>
    <property type="match status" value="1"/>
</dbReference>
<dbReference type="PANTHER" id="PTHR46889">
    <property type="entry name" value="TRANSPOSASE INSF FOR INSERTION SEQUENCE IS3B-RELATED"/>
    <property type="match status" value="1"/>
</dbReference>
<reference evidence="1" key="1">
    <citation type="submission" date="2022-07" db="EMBL/GenBank/DDBJ databases">
        <authorList>
            <consortium name="DAFM: The Division of Animal and Food Microbiology"/>
        </authorList>
    </citation>
    <scope>NUCLEOTIDE SEQUENCE</scope>
    <source>
        <strain evidence="1">19MO01SH01-2</strain>
    </source>
</reference>
<protein>
    <recommendedName>
        <fullName evidence="3">Integrase catalytic domain-containing protein</fullName>
    </recommendedName>
</protein>
<proteinExistence type="predicted"/>
<name>A0AAI9C5I0_STEMA</name>
<gene>
    <name evidence="1" type="ORF">QEG23_004072</name>
</gene>
<dbReference type="AlphaFoldDB" id="A0AAI9C5I0"/>